<comment type="caution">
    <text evidence="3">The sequence shown here is derived from an EMBL/GenBank/DDBJ whole genome shotgun (WGS) entry which is preliminary data.</text>
</comment>
<reference evidence="4" key="1">
    <citation type="submission" date="2023-07" db="EMBL/GenBank/DDBJ databases">
        <title>30 novel species of actinomycetes from the DSMZ collection.</title>
        <authorList>
            <person name="Nouioui I."/>
        </authorList>
    </citation>
    <scope>NUCLEOTIDE SEQUENCE [LARGE SCALE GENOMIC DNA]</scope>
    <source>
        <strain evidence="4">DSM 42041</strain>
    </source>
</reference>
<gene>
    <name evidence="3" type="ORF">RM572_03915</name>
</gene>
<protein>
    <recommendedName>
        <fullName evidence="2">AMIN-like domain-containing protein</fullName>
    </recommendedName>
</protein>
<feature type="chain" id="PRO_5045607177" description="AMIN-like domain-containing protein" evidence="1">
    <location>
        <begin position="19"/>
        <end position="196"/>
    </location>
</feature>
<evidence type="ECO:0000313" key="3">
    <source>
        <dbReference type="EMBL" id="MDT0377920.1"/>
    </source>
</evidence>
<feature type="domain" description="AMIN-like" evidence="2">
    <location>
        <begin position="58"/>
        <end position="190"/>
    </location>
</feature>
<organism evidence="3 4">
    <name type="scientific">Streptomyces hazeniae</name>
    <dbReference type="NCBI Taxonomy" id="3075538"/>
    <lineage>
        <taxon>Bacteria</taxon>
        <taxon>Bacillati</taxon>
        <taxon>Actinomycetota</taxon>
        <taxon>Actinomycetes</taxon>
        <taxon>Kitasatosporales</taxon>
        <taxon>Streptomycetaceae</taxon>
        <taxon>Streptomyces</taxon>
    </lineage>
</organism>
<proteinExistence type="predicted"/>
<accession>A0ABU2NME9</accession>
<keyword evidence="1" id="KW-0732">Signal</keyword>
<feature type="signal peptide" evidence="1">
    <location>
        <begin position="1"/>
        <end position="18"/>
    </location>
</feature>
<dbReference type="Pfam" id="PF24837">
    <property type="entry name" value="AMIN-like"/>
    <property type="match status" value="1"/>
</dbReference>
<keyword evidence="4" id="KW-1185">Reference proteome</keyword>
<dbReference type="InterPro" id="IPR056303">
    <property type="entry name" value="AMIN-like"/>
</dbReference>
<name>A0ABU2NME9_9ACTN</name>
<sequence length="196" mass="20373">MTTLFVTAAVAGVGPVQASAAADGGAASAAATARSAAASCAVTWGSLPKSAPFASNRPLVDVRTGRHACFDRMVLDIRGDAPATAAGYHVRYVSRFHQDGSGRPLPISGGAVLEIVVGAPSYDPETFEPTYAGRPGRPLPGVDLDGYRTFRDARYGASYEGTTQLGLGVRARLPFRVFPLGDRVVVDVAHSWAAAR</sequence>
<dbReference type="EMBL" id="JAVREQ010000002">
    <property type="protein sequence ID" value="MDT0377920.1"/>
    <property type="molecule type" value="Genomic_DNA"/>
</dbReference>
<dbReference type="Proteomes" id="UP001183414">
    <property type="component" value="Unassembled WGS sequence"/>
</dbReference>
<evidence type="ECO:0000313" key="4">
    <source>
        <dbReference type="Proteomes" id="UP001183414"/>
    </source>
</evidence>
<evidence type="ECO:0000256" key="1">
    <source>
        <dbReference type="SAM" id="SignalP"/>
    </source>
</evidence>
<evidence type="ECO:0000259" key="2">
    <source>
        <dbReference type="Pfam" id="PF24837"/>
    </source>
</evidence>